<dbReference type="PANTHER" id="PTHR30287:SF2">
    <property type="entry name" value="BLL1001 PROTEIN"/>
    <property type="match status" value="1"/>
</dbReference>
<feature type="domain" description="ABC3 transporter permease C-terminal" evidence="7">
    <location>
        <begin position="760"/>
        <end position="875"/>
    </location>
</feature>
<feature type="transmembrane region" description="Helical" evidence="6">
    <location>
        <begin position="445"/>
        <end position="470"/>
    </location>
</feature>
<keyword evidence="10" id="KW-1185">Reference proteome</keyword>
<evidence type="ECO:0000313" key="9">
    <source>
        <dbReference type="EMBL" id="MBE9066860.1"/>
    </source>
</evidence>
<evidence type="ECO:0000259" key="8">
    <source>
        <dbReference type="Pfam" id="PF12704"/>
    </source>
</evidence>
<feature type="transmembrane region" description="Helical" evidence="6">
    <location>
        <begin position="849"/>
        <end position="870"/>
    </location>
</feature>
<accession>A0A928X2W0</accession>
<gene>
    <name evidence="9" type="ORF">IQ260_09360</name>
</gene>
<dbReference type="Pfam" id="PF02687">
    <property type="entry name" value="FtsX"/>
    <property type="match status" value="2"/>
</dbReference>
<dbReference type="EMBL" id="JADEXP010000062">
    <property type="protein sequence ID" value="MBE9066860.1"/>
    <property type="molecule type" value="Genomic_DNA"/>
</dbReference>
<protein>
    <submittedName>
        <fullName evidence="9">ABC transporter permease</fullName>
    </submittedName>
</protein>
<evidence type="ECO:0000256" key="3">
    <source>
        <dbReference type="ARBA" id="ARBA00022692"/>
    </source>
</evidence>
<feature type="transmembrane region" description="Helical" evidence="6">
    <location>
        <begin position="30"/>
        <end position="50"/>
    </location>
</feature>
<reference evidence="9" key="1">
    <citation type="submission" date="2020-10" db="EMBL/GenBank/DDBJ databases">
        <authorList>
            <person name="Castelo-Branco R."/>
            <person name="Eusebio N."/>
            <person name="Adriana R."/>
            <person name="Vieira A."/>
            <person name="Brugerolle De Fraissinette N."/>
            <person name="Rezende De Castro R."/>
            <person name="Schneider M.P."/>
            <person name="Vasconcelos V."/>
            <person name="Leao P.N."/>
        </authorList>
    </citation>
    <scope>NUCLEOTIDE SEQUENCE</scope>
    <source>
        <strain evidence="9">LEGE 11479</strain>
    </source>
</reference>
<feature type="transmembrane region" description="Helical" evidence="6">
    <location>
        <begin position="327"/>
        <end position="352"/>
    </location>
</feature>
<dbReference type="RefSeq" id="WP_193992838.1">
    <property type="nucleotide sequence ID" value="NZ_JADEXP010000062.1"/>
</dbReference>
<feature type="transmembrane region" description="Helical" evidence="6">
    <location>
        <begin position="798"/>
        <end position="829"/>
    </location>
</feature>
<proteinExistence type="predicted"/>
<dbReference type="InterPro" id="IPR025857">
    <property type="entry name" value="MacB_PCD"/>
</dbReference>
<dbReference type="Proteomes" id="UP000615026">
    <property type="component" value="Unassembled WGS sequence"/>
</dbReference>
<evidence type="ECO:0000256" key="2">
    <source>
        <dbReference type="ARBA" id="ARBA00022475"/>
    </source>
</evidence>
<feature type="transmembrane region" description="Helical" evidence="6">
    <location>
        <begin position="275"/>
        <end position="299"/>
    </location>
</feature>
<name>A0A928X2W0_LEPEC</name>
<dbReference type="GO" id="GO:0005886">
    <property type="term" value="C:plasma membrane"/>
    <property type="evidence" value="ECO:0007669"/>
    <property type="project" value="UniProtKB-SubCell"/>
</dbReference>
<keyword evidence="5 6" id="KW-0472">Membrane</keyword>
<feature type="transmembrane region" description="Helical" evidence="6">
    <location>
        <begin position="372"/>
        <end position="397"/>
    </location>
</feature>
<feature type="transmembrane region" description="Helical" evidence="6">
    <location>
        <begin position="757"/>
        <end position="777"/>
    </location>
</feature>
<feature type="domain" description="MacB-like periplasmic core" evidence="8">
    <location>
        <begin position="34"/>
        <end position="242"/>
    </location>
</feature>
<evidence type="ECO:0000256" key="5">
    <source>
        <dbReference type="ARBA" id="ARBA00023136"/>
    </source>
</evidence>
<keyword evidence="3 6" id="KW-0812">Transmembrane</keyword>
<dbReference type="InterPro" id="IPR038766">
    <property type="entry name" value="Membrane_comp_ABC_pdt"/>
</dbReference>
<keyword evidence="2" id="KW-1003">Cell membrane</keyword>
<feature type="domain" description="ABC3 transporter permease C-terminal" evidence="7">
    <location>
        <begin position="278"/>
        <end position="402"/>
    </location>
</feature>
<organism evidence="9 10">
    <name type="scientific">Leptolyngbya cf. ectocarpi LEGE 11479</name>
    <dbReference type="NCBI Taxonomy" id="1828722"/>
    <lineage>
        <taxon>Bacteria</taxon>
        <taxon>Bacillati</taxon>
        <taxon>Cyanobacteriota</taxon>
        <taxon>Cyanophyceae</taxon>
        <taxon>Leptolyngbyales</taxon>
        <taxon>Leptolyngbyaceae</taxon>
        <taxon>Leptolyngbya group</taxon>
        <taxon>Leptolyngbya</taxon>
    </lineage>
</organism>
<evidence type="ECO:0000313" key="10">
    <source>
        <dbReference type="Proteomes" id="UP000615026"/>
    </source>
</evidence>
<evidence type="ECO:0000256" key="1">
    <source>
        <dbReference type="ARBA" id="ARBA00004651"/>
    </source>
</evidence>
<dbReference type="AlphaFoldDB" id="A0A928X2W0"/>
<evidence type="ECO:0000259" key="7">
    <source>
        <dbReference type="Pfam" id="PF02687"/>
    </source>
</evidence>
<feature type="transmembrane region" description="Helical" evidence="6">
    <location>
        <begin position="500"/>
        <end position="523"/>
    </location>
</feature>
<comment type="subcellular location">
    <subcellularLocation>
        <location evidence="1">Cell membrane</location>
        <topology evidence="1">Multi-pass membrane protein</topology>
    </subcellularLocation>
</comment>
<dbReference type="PANTHER" id="PTHR30287">
    <property type="entry name" value="MEMBRANE COMPONENT OF PREDICTED ABC SUPERFAMILY METABOLITE UPTAKE TRANSPORTER"/>
    <property type="match status" value="1"/>
</dbReference>
<evidence type="ECO:0000256" key="6">
    <source>
        <dbReference type="SAM" id="Phobius"/>
    </source>
</evidence>
<feature type="transmembrane region" description="Helical" evidence="6">
    <location>
        <begin position="418"/>
        <end position="439"/>
    </location>
</feature>
<evidence type="ECO:0000256" key="4">
    <source>
        <dbReference type="ARBA" id="ARBA00022989"/>
    </source>
</evidence>
<dbReference type="InterPro" id="IPR003838">
    <property type="entry name" value="ABC3_permease_C"/>
</dbReference>
<keyword evidence="4 6" id="KW-1133">Transmembrane helix</keyword>
<dbReference type="Pfam" id="PF12704">
    <property type="entry name" value="MacB_PCD"/>
    <property type="match status" value="1"/>
</dbReference>
<sequence length="884" mass="95424">MSISPSDAATSPVTNAPLWRLAWRRIRRRPFQYVLFILGIAIGVAMMVSIDLANGSAQRAFELSTDAIAGRTTHRIEAISPVGVDEGLYRQLRTEVGYTRSAPIVEGYVVAEELDRQPMRLVGVDFFAEAPFRSYLGNNLGSGFGQGVEALTAFLTKPNTIILARDTAAQYGVQVGDRLQLTLAGQPISAQVVGILQPANALTRDALSNVLFTDIASAQEVLGMQGHLSHIDLIADSDAELDPIWAILPEGTKLETTQAQKNAVQQMTAAFELNLTALSLLALVVGMFLIYNTVTFSVIQRRSLFGTLRCLGVTQGQLFQLIMGESLVLSIVGSLLGLGLGVVLGRSIVGLITQSINDFYFVVSVRDISLSTWTLVKGMGIGILAALLASLVPALEAMGTSPQSSLKRSTLEGKVQQILPWLVLAWGLFTLGGIGLLTIKNGGLVVAFAGLFAILLAAALLTPPLTALLMKGLSPLLNSLVGMLGKMAPRDITRSLSRTSIAIASLMVAVSVIVGVSVMVGSFRTTVVQWLDQTLQADIYVTPPSTTANRILGSVDPSVVRDAYSWPEIDHIVTYNDTDVDVIAFNREADPDIRAAEIPVKRTAKLISADGDVSNGQRPYAWIRDNVKNPWPQLDAGDGVIISEALLLRAGVSDPPETITLESPQGPMTFPVLAVFYDYASDRGTILLDNDLYLATWQDPSIASLGLFVKPDVSVDAVVARLRESFKGRQDLVAQSNRNLRQGSLEIFDRTFAITGALRLLAVVVAFIGVLSALMSLQLERTRELGILRANGMTPLQMWQLTLLETGIMGSLAGFFAMPLGYVLAWILIYVINVRSFGWTLQMQIEPGYFWQAWIVAVAAALLAGVYPAWRLGKMAVASAIREE</sequence>
<comment type="caution">
    <text evidence="9">The sequence shown here is derived from an EMBL/GenBank/DDBJ whole genome shotgun (WGS) entry which is preliminary data.</text>
</comment>